<evidence type="ECO:0000256" key="7">
    <source>
        <dbReference type="ARBA" id="ARBA00023242"/>
    </source>
</evidence>
<dbReference type="Pfam" id="PF23231">
    <property type="entry name" value="HAT_Syf1_CNRKL1_C"/>
    <property type="match status" value="1"/>
</dbReference>
<evidence type="ECO:0000256" key="6">
    <source>
        <dbReference type="ARBA" id="ARBA00023187"/>
    </source>
</evidence>
<feature type="domain" description="Pre-mRNA-splicing factor SYF1 central HAT repeats" evidence="9">
    <location>
        <begin position="179"/>
        <end position="383"/>
    </location>
</feature>
<dbReference type="SMART" id="SM00386">
    <property type="entry name" value="HAT"/>
    <property type="match status" value="7"/>
</dbReference>
<comment type="similarity">
    <text evidence="2">Belongs to the crooked-neck family.</text>
</comment>
<gene>
    <name evidence="12" type="ORF">HYPBUDRAFT_150702</name>
</gene>
<dbReference type="GO" id="GO:0000349">
    <property type="term" value="P:generation of catalytic spliceosome for first transesterification step"/>
    <property type="evidence" value="ECO:0007669"/>
    <property type="project" value="TreeGrafter"/>
</dbReference>
<dbReference type="GO" id="GO:0000974">
    <property type="term" value="C:Prp19 complex"/>
    <property type="evidence" value="ECO:0007669"/>
    <property type="project" value="TreeGrafter"/>
</dbReference>
<keyword evidence="3" id="KW-0507">mRNA processing</keyword>
<dbReference type="SUPFAM" id="SSF48452">
    <property type="entry name" value="TPR-like"/>
    <property type="match status" value="3"/>
</dbReference>
<dbReference type="EMBL" id="KV454545">
    <property type="protein sequence ID" value="ODV65342.1"/>
    <property type="molecule type" value="Genomic_DNA"/>
</dbReference>
<proteinExistence type="inferred from homology"/>
<accession>A0A1E4RDL7</accession>
<dbReference type="OrthoDB" id="10067343at2759"/>
<dbReference type="STRING" id="984485.A0A1E4RDL7"/>
<keyword evidence="4" id="KW-0747">Spliceosome</keyword>
<dbReference type="Pfam" id="PF23220">
    <property type="entry name" value="HAT_Syf1_M"/>
    <property type="match status" value="1"/>
</dbReference>
<dbReference type="Pfam" id="PF23233">
    <property type="entry name" value="HAT_Syf1_CNRKL1_N"/>
    <property type="match status" value="1"/>
</dbReference>
<dbReference type="PANTHER" id="PTHR11246:SF5">
    <property type="entry name" value="PRE-MRNA-SPLICING FACTOR SYF1"/>
    <property type="match status" value="1"/>
</dbReference>
<evidence type="ECO:0000313" key="13">
    <source>
        <dbReference type="Proteomes" id="UP000095085"/>
    </source>
</evidence>
<dbReference type="InterPro" id="IPR055430">
    <property type="entry name" value="HAT_Syf1_CNRKL1_C"/>
</dbReference>
<feature type="domain" description="Pre-mRNA-splicing factor Syf1/CRNKL1-like C-terminal HAT-repeats" evidence="10">
    <location>
        <begin position="394"/>
        <end position="775"/>
    </location>
</feature>
<keyword evidence="5" id="KW-0677">Repeat</keyword>
<keyword evidence="13" id="KW-1185">Reference proteome</keyword>
<dbReference type="AlphaFoldDB" id="A0A1E4RDL7"/>
<dbReference type="InterPro" id="IPR045075">
    <property type="entry name" value="Syf1-like"/>
</dbReference>
<evidence type="ECO:0000256" key="1">
    <source>
        <dbReference type="ARBA" id="ARBA00004123"/>
    </source>
</evidence>
<dbReference type="RefSeq" id="XP_020074409.1">
    <property type="nucleotide sequence ID" value="XM_020220297.1"/>
</dbReference>
<dbReference type="GO" id="GO:0071007">
    <property type="term" value="C:U2-type catalytic step 2 spliceosome"/>
    <property type="evidence" value="ECO:0007669"/>
    <property type="project" value="TreeGrafter"/>
</dbReference>
<keyword evidence="6" id="KW-0508">mRNA splicing</keyword>
<evidence type="ECO:0000256" key="5">
    <source>
        <dbReference type="ARBA" id="ARBA00022737"/>
    </source>
</evidence>
<evidence type="ECO:0000313" key="12">
    <source>
        <dbReference type="EMBL" id="ODV65342.1"/>
    </source>
</evidence>
<dbReference type="InterPro" id="IPR055433">
    <property type="entry name" value="HAT_Syf1-like_N"/>
</dbReference>
<evidence type="ECO:0000259" key="9">
    <source>
        <dbReference type="Pfam" id="PF23220"/>
    </source>
</evidence>
<dbReference type="PANTHER" id="PTHR11246">
    <property type="entry name" value="PRE-MRNA SPLICING FACTOR"/>
    <property type="match status" value="1"/>
</dbReference>
<feature type="domain" description="Pre-mRNA-splicing factor Syf1-like N-terminal HAT-repeats" evidence="11">
    <location>
        <begin position="15"/>
        <end position="163"/>
    </location>
</feature>
<sequence length="808" mass="94980">MSVWEIEQLVPEMAVPFEEAIAKAPLDLSLWIKYFQAMASSSMEIKIFILNRAVTQFPRCYKFWIVYIDLLIEENIAPSCVIDVFKQSLQLLDSAPILWVKYLTYLVHHQKHQITHIRRTFNDALYHLPITQHHMIWPLYISLADEIGGKFGAITYMKYYQYSTEFELKGGGSITIDMIIQKLFEFGDIENGSNLIQSVTSNINEYLTLPKSPVELWEEFIDLLIDSKKKTVNQDFDNFVEKLVQQGIQKYPDQIGKLYSKLIFYYINRKNFDQVRFHSYKGLQECKTLKDFTLLFDIYTEFEQSLVIKLEEQLDSNPSDTLSKKFEYRIALLEKFIDDRELMINDMKLRQDPNNLDEWLIRVDLFNDTKQKLSAYVKALTTVNPLKAISLSNSATFADLWIKYANVYTSSNDFKTGALIFSKAVKSQFKTPDELAQIYISWSEILLEDGKESESVTTVEDILFSNDSDINYMDTSLTVQLRIHKSVKLWLFYLDLLESLIDEDQDNSKTIDKIMKAYEQMIMLKIVTPRILLNYALFLQEQKYWEKSFSVYELSLRLFSDDKVRFEIWNTYLTRIISYRNNTKSIPVERIRDLFDQCFSQGLPANLNKPICILYSQFEEDQGSIMKSIKVIEDWLLSMTEFNQGSIKGDQNFNISIKLEMYQLLISKLALIQDDTRSRDLYTKMLNDKQFKLAQLITVTLDFVKFEISRNQFNRVRSLFKFITKLGNPEMESIKNVWNQWEKFELEYGNELTFKEMLRYKRVIVKDFENDVVIKESINPMGFVKSKNAITPTENAENPDAIDLDMDM</sequence>
<dbReference type="InterPro" id="IPR056350">
    <property type="entry name" value="HAT_Syf1_central"/>
</dbReference>
<evidence type="ECO:0000259" key="11">
    <source>
        <dbReference type="Pfam" id="PF23233"/>
    </source>
</evidence>
<keyword evidence="7" id="KW-0539">Nucleus</keyword>
<evidence type="ECO:0000256" key="8">
    <source>
        <dbReference type="ARBA" id="ARBA00039472"/>
    </source>
</evidence>
<evidence type="ECO:0000256" key="2">
    <source>
        <dbReference type="ARBA" id="ARBA00008644"/>
    </source>
</evidence>
<evidence type="ECO:0000259" key="10">
    <source>
        <dbReference type="Pfam" id="PF23231"/>
    </source>
</evidence>
<evidence type="ECO:0000256" key="3">
    <source>
        <dbReference type="ARBA" id="ARBA00022664"/>
    </source>
</evidence>
<protein>
    <recommendedName>
        <fullName evidence="8">Pre-mRNA-splicing factor SYF1</fullName>
    </recommendedName>
</protein>
<dbReference type="GeneID" id="30994847"/>
<reference evidence="13" key="1">
    <citation type="submission" date="2016-05" db="EMBL/GenBank/DDBJ databases">
        <title>Comparative genomics of biotechnologically important yeasts.</title>
        <authorList>
            <consortium name="DOE Joint Genome Institute"/>
            <person name="Riley R."/>
            <person name="Haridas S."/>
            <person name="Wolfe K.H."/>
            <person name="Lopes M.R."/>
            <person name="Hittinger C.T."/>
            <person name="Goker M."/>
            <person name="Salamov A."/>
            <person name="Wisecaver J."/>
            <person name="Long T.M."/>
            <person name="Aerts A.L."/>
            <person name="Barry K."/>
            <person name="Choi C."/>
            <person name="Clum A."/>
            <person name="Coughlan A.Y."/>
            <person name="Deshpande S."/>
            <person name="Douglass A.P."/>
            <person name="Hanson S.J."/>
            <person name="Klenk H.-P."/>
            <person name="Labutti K."/>
            <person name="Lapidus A."/>
            <person name="Lindquist E."/>
            <person name="Lipzen A."/>
            <person name="Meier-Kolthoff J.P."/>
            <person name="Ohm R.A."/>
            <person name="Otillar R.P."/>
            <person name="Pangilinan J."/>
            <person name="Peng Y."/>
            <person name="Rokas A."/>
            <person name="Rosa C.A."/>
            <person name="Scheuner C."/>
            <person name="Sibirny A.A."/>
            <person name="Slot J.C."/>
            <person name="Stielow J.B."/>
            <person name="Sun H."/>
            <person name="Kurtzman C.P."/>
            <person name="Blackwell M."/>
            <person name="Grigoriev I.V."/>
            <person name="Jeffries T.W."/>
        </authorList>
    </citation>
    <scope>NUCLEOTIDE SEQUENCE [LARGE SCALE GENOMIC DNA]</scope>
    <source>
        <strain evidence="13">NRRL Y-1933</strain>
    </source>
</reference>
<dbReference type="Proteomes" id="UP000095085">
    <property type="component" value="Unassembled WGS sequence"/>
</dbReference>
<dbReference type="GO" id="GO:0071014">
    <property type="term" value="C:post-mRNA release spliceosomal complex"/>
    <property type="evidence" value="ECO:0007669"/>
    <property type="project" value="TreeGrafter"/>
</dbReference>
<evidence type="ECO:0000256" key="4">
    <source>
        <dbReference type="ARBA" id="ARBA00022728"/>
    </source>
</evidence>
<name>A0A1E4RDL7_9ASCO</name>
<dbReference type="InterPro" id="IPR003107">
    <property type="entry name" value="HAT"/>
</dbReference>
<dbReference type="InterPro" id="IPR011990">
    <property type="entry name" value="TPR-like_helical_dom_sf"/>
</dbReference>
<comment type="subcellular location">
    <subcellularLocation>
        <location evidence="1">Nucleus</location>
    </subcellularLocation>
</comment>
<dbReference type="Gene3D" id="1.25.40.10">
    <property type="entry name" value="Tetratricopeptide repeat domain"/>
    <property type="match status" value="3"/>
</dbReference>
<organism evidence="12 13">
    <name type="scientific">Hyphopichia burtonii NRRL Y-1933</name>
    <dbReference type="NCBI Taxonomy" id="984485"/>
    <lineage>
        <taxon>Eukaryota</taxon>
        <taxon>Fungi</taxon>
        <taxon>Dikarya</taxon>
        <taxon>Ascomycota</taxon>
        <taxon>Saccharomycotina</taxon>
        <taxon>Pichiomycetes</taxon>
        <taxon>Debaryomycetaceae</taxon>
        <taxon>Hyphopichia</taxon>
    </lineage>
</organism>